<feature type="transmembrane region" description="Helical" evidence="6">
    <location>
        <begin position="275"/>
        <end position="295"/>
    </location>
</feature>
<gene>
    <name evidence="7" type="ORF">GCM10023149_13770</name>
</gene>
<feature type="transmembrane region" description="Helical" evidence="6">
    <location>
        <begin position="403"/>
        <end position="424"/>
    </location>
</feature>
<dbReference type="InterPro" id="IPR050833">
    <property type="entry name" value="Poly_Biosynth_Transport"/>
</dbReference>
<feature type="transmembrane region" description="Helical" evidence="6">
    <location>
        <begin position="374"/>
        <end position="394"/>
    </location>
</feature>
<evidence type="ECO:0000313" key="8">
    <source>
        <dbReference type="Proteomes" id="UP001500582"/>
    </source>
</evidence>
<sequence length="439" mass="48395">MKDSATYVAGNSVRFEKFSKWTKLIAVTFSAQAIIQLLGLFTGILIVRLLPTTEYAFYTLANTMLGTMTVLADGGISTGVMAQGGKVWQDRTKLGVVVATGLKLRQKFGIVSLLLFMPVLFYMLHSHGASIMVGLVIVVSVIPSFFAALSDNLLEISSKLHQGINKLQKNQLSAAVGRFIMMTGSLFFLPWTFIAILGNGIPRMWANMQLRKISAEYADPKQVSDPVIERDILAIVKRTLPGAIYYCVSGQITVWLISIFGSTQAVAHIGALGRLSTVLTIFTTLFNTLVIPRFARLQEDKKLILSRFLQIQGAQILISVVIVAIVILFPNQILMVLGKQYANLTTEVILISISSCLAMILGVTYSAITARGWILKPVLNIAINILFQLILILTMDLSKTKNVLMFSIVDFIVSYIILIIFFFYQVTRIKPATVNEAAI</sequence>
<name>A0ABP8G3G0_9SPHI</name>
<feature type="transmembrane region" description="Helical" evidence="6">
    <location>
        <begin position="243"/>
        <end position="263"/>
    </location>
</feature>
<evidence type="ECO:0000313" key="7">
    <source>
        <dbReference type="EMBL" id="GAA4316652.1"/>
    </source>
</evidence>
<keyword evidence="4 6" id="KW-1133">Transmembrane helix</keyword>
<reference evidence="8" key="1">
    <citation type="journal article" date="2019" name="Int. J. Syst. Evol. Microbiol.">
        <title>The Global Catalogue of Microorganisms (GCM) 10K type strain sequencing project: providing services to taxonomists for standard genome sequencing and annotation.</title>
        <authorList>
            <consortium name="The Broad Institute Genomics Platform"/>
            <consortium name="The Broad Institute Genome Sequencing Center for Infectious Disease"/>
            <person name="Wu L."/>
            <person name="Ma J."/>
        </authorList>
    </citation>
    <scope>NUCLEOTIDE SEQUENCE [LARGE SCALE GENOMIC DNA]</scope>
    <source>
        <strain evidence="8">JCM 17705</strain>
    </source>
</reference>
<keyword evidence="8" id="KW-1185">Reference proteome</keyword>
<feature type="transmembrane region" description="Helical" evidence="6">
    <location>
        <begin position="131"/>
        <end position="154"/>
    </location>
</feature>
<organism evidence="7 8">
    <name type="scientific">Mucilaginibacter gynuensis</name>
    <dbReference type="NCBI Taxonomy" id="1302236"/>
    <lineage>
        <taxon>Bacteria</taxon>
        <taxon>Pseudomonadati</taxon>
        <taxon>Bacteroidota</taxon>
        <taxon>Sphingobacteriia</taxon>
        <taxon>Sphingobacteriales</taxon>
        <taxon>Sphingobacteriaceae</taxon>
        <taxon>Mucilaginibacter</taxon>
    </lineage>
</organism>
<evidence type="ECO:0000256" key="2">
    <source>
        <dbReference type="ARBA" id="ARBA00022475"/>
    </source>
</evidence>
<evidence type="ECO:0000256" key="1">
    <source>
        <dbReference type="ARBA" id="ARBA00004651"/>
    </source>
</evidence>
<evidence type="ECO:0000256" key="4">
    <source>
        <dbReference type="ARBA" id="ARBA00022989"/>
    </source>
</evidence>
<feature type="transmembrane region" description="Helical" evidence="6">
    <location>
        <begin position="55"/>
        <end position="76"/>
    </location>
</feature>
<feature type="transmembrane region" description="Helical" evidence="6">
    <location>
        <begin position="315"/>
        <end position="336"/>
    </location>
</feature>
<dbReference type="EMBL" id="BAABFT010000003">
    <property type="protein sequence ID" value="GAA4316652.1"/>
    <property type="molecule type" value="Genomic_DNA"/>
</dbReference>
<proteinExistence type="predicted"/>
<feature type="transmembrane region" description="Helical" evidence="6">
    <location>
        <begin position="108"/>
        <end position="125"/>
    </location>
</feature>
<evidence type="ECO:0008006" key="9">
    <source>
        <dbReference type="Google" id="ProtNLM"/>
    </source>
</evidence>
<dbReference type="PANTHER" id="PTHR30250:SF11">
    <property type="entry name" value="O-ANTIGEN TRANSPORTER-RELATED"/>
    <property type="match status" value="1"/>
</dbReference>
<feature type="transmembrane region" description="Helical" evidence="6">
    <location>
        <begin position="24"/>
        <end position="49"/>
    </location>
</feature>
<dbReference type="PANTHER" id="PTHR30250">
    <property type="entry name" value="PST FAMILY PREDICTED COLANIC ACID TRANSPORTER"/>
    <property type="match status" value="1"/>
</dbReference>
<comment type="subcellular location">
    <subcellularLocation>
        <location evidence="1">Cell membrane</location>
        <topology evidence="1">Multi-pass membrane protein</topology>
    </subcellularLocation>
</comment>
<keyword evidence="3 6" id="KW-0812">Transmembrane</keyword>
<evidence type="ECO:0000256" key="5">
    <source>
        <dbReference type="ARBA" id="ARBA00023136"/>
    </source>
</evidence>
<keyword evidence="5 6" id="KW-0472">Membrane</keyword>
<evidence type="ECO:0000256" key="3">
    <source>
        <dbReference type="ARBA" id="ARBA00022692"/>
    </source>
</evidence>
<dbReference type="Proteomes" id="UP001500582">
    <property type="component" value="Unassembled WGS sequence"/>
</dbReference>
<dbReference type="RefSeq" id="WP_345210281.1">
    <property type="nucleotide sequence ID" value="NZ_BAABFT010000003.1"/>
</dbReference>
<accession>A0ABP8G3G0</accession>
<feature type="transmembrane region" description="Helical" evidence="6">
    <location>
        <begin position="348"/>
        <end position="368"/>
    </location>
</feature>
<feature type="transmembrane region" description="Helical" evidence="6">
    <location>
        <begin position="175"/>
        <end position="198"/>
    </location>
</feature>
<protein>
    <recommendedName>
        <fullName evidence="9">O-antigen/teichoic acid export membrane protein</fullName>
    </recommendedName>
</protein>
<keyword evidence="2" id="KW-1003">Cell membrane</keyword>
<evidence type="ECO:0000256" key="6">
    <source>
        <dbReference type="SAM" id="Phobius"/>
    </source>
</evidence>
<comment type="caution">
    <text evidence="7">The sequence shown here is derived from an EMBL/GenBank/DDBJ whole genome shotgun (WGS) entry which is preliminary data.</text>
</comment>